<feature type="transmembrane region" description="Helical" evidence="12">
    <location>
        <begin position="228"/>
        <end position="245"/>
    </location>
</feature>
<feature type="domain" description="Cation/H+ exchanger transmembrane" evidence="13">
    <location>
        <begin position="5"/>
        <end position="404"/>
    </location>
</feature>
<feature type="transmembrane region" description="Helical" evidence="12">
    <location>
        <begin position="352"/>
        <end position="371"/>
    </location>
</feature>
<feature type="transmembrane region" description="Helical" evidence="12">
    <location>
        <begin position="124"/>
        <end position="145"/>
    </location>
</feature>
<evidence type="ECO:0000256" key="5">
    <source>
        <dbReference type="ARBA" id="ARBA00022475"/>
    </source>
</evidence>
<gene>
    <name evidence="14" type="ORF">FCN74_09235</name>
</gene>
<feature type="transmembrane region" description="Helical" evidence="12">
    <location>
        <begin position="21"/>
        <end position="42"/>
    </location>
</feature>
<dbReference type="Gene3D" id="6.10.140.1330">
    <property type="match status" value="1"/>
</dbReference>
<evidence type="ECO:0000256" key="6">
    <source>
        <dbReference type="ARBA" id="ARBA00022692"/>
    </source>
</evidence>
<protein>
    <submittedName>
        <fullName evidence="14">Sodium:proton antiporter</fullName>
    </submittedName>
</protein>
<evidence type="ECO:0000313" key="14">
    <source>
        <dbReference type="EMBL" id="TKS56185.1"/>
    </source>
</evidence>
<comment type="subcellular location">
    <subcellularLocation>
        <location evidence="1">Cell membrane</location>
        <topology evidence="1">Multi-pass membrane protein</topology>
    </subcellularLocation>
</comment>
<feature type="transmembrane region" description="Helical" evidence="12">
    <location>
        <begin position="166"/>
        <end position="183"/>
    </location>
</feature>
<keyword evidence="5" id="KW-1003">Cell membrane</keyword>
<comment type="similarity">
    <text evidence="2">Belongs to the monovalent cation:proton antiporter 1 (CPA1) transporter (TC 2.A.36) family.</text>
</comment>
<evidence type="ECO:0000256" key="9">
    <source>
        <dbReference type="ARBA" id="ARBA00023065"/>
    </source>
</evidence>
<keyword evidence="3" id="KW-0813">Transport</keyword>
<feature type="transmembrane region" description="Helical" evidence="12">
    <location>
        <begin position="203"/>
        <end position="221"/>
    </location>
</feature>
<dbReference type="PANTHER" id="PTHR10110">
    <property type="entry name" value="SODIUM/HYDROGEN EXCHANGER"/>
    <property type="match status" value="1"/>
</dbReference>
<keyword evidence="10 12" id="KW-0472">Membrane</keyword>
<keyword evidence="4" id="KW-0050">Antiport</keyword>
<evidence type="ECO:0000256" key="11">
    <source>
        <dbReference type="ARBA" id="ARBA00023201"/>
    </source>
</evidence>
<keyword evidence="15" id="KW-1185">Reference proteome</keyword>
<keyword evidence="9" id="KW-0406">Ion transport</keyword>
<dbReference type="GO" id="GO:0098719">
    <property type="term" value="P:sodium ion import across plasma membrane"/>
    <property type="evidence" value="ECO:0007669"/>
    <property type="project" value="TreeGrafter"/>
</dbReference>
<keyword evidence="11" id="KW-0739">Sodium transport</keyword>
<dbReference type="OrthoDB" id="9774146at2"/>
<accession>A0A4V6ALC6</accession>
<dbReference type="GO" id="GO:0015386">
    <property type="term" value="F:potassium:proton antiporter activity"/>
    <property type="evidence" value="ECO:0007669"/>
    <property type="project" value="TreeGrafter"/>
</dbReference>
<dbReference type="Proteomes" id="UP000306552">
    <property type="component" value="Unassembled WGS sequence"/>
</dbReference>
<evidence type="ECO:0000256" key="8">
    <source>
        <dbReference type="ARBA" id="ARBA00023053"/>
    </source>
</evidence>
<evidence type="ECO:0000259" key="13">
    <source>
        <dbReference type="Pfam" id="PF00999"/>
    </source>
</evidence>
<dbReference type="InterPro" id="IPR006153">
    <property type="entry name" value="Cation/H_exchanger_TM"/>
</dbReference>
<organism evidence="14 15">
    <name type="scientific">Mesohalobacter halotolerans</name>
    <dbReference type="NCBI Taxonomy" id="1883405"/>
    <lineage>
        <taxon>Bacteria</taxon>
        <taxon>Pseudomonadati</taxon>
        <taxon>Bacteroidota</taxon>
        <taxon>Flavobacteriia</taxon>
        <taxon>Flavobacteriales</taxon>
        <taxon>Flavobacteriaceae</taxon>
        <taxon>Mesohalobacter</taxon>
    </lineage>
</organism>
<keyword evidence="8" id="KW-0915">Sodium</keyword>
<dbReference type="EMBL" id="SWMU01000003">
    <property type="protein sequence ID" value="TKS56185.1"/>
    <property type="molecule type" value="Genomic_DNA"/>
</dbReference>
<feature type="transmembrane region" description="Helical" evidence="12">
    <location>
        <begin position="314"/>
        <end position="340"/>
    </location>
</feature>
<evidence type="ECO:0000256" key="3">
    <source>
        <dbReference type="ARBA" id="ARBA00022448"/>
    </source>
</evidence>
<evidence type="ECO:0000256" key="2">
    <source>
        <dbReference type="ARBA" id="ARBA00007367"/>
    </source>
</evidence>
<evidence type="ECO:0000256" key="1">
    <source>
        <dbReference type="ARBA" id="ARBA00004651"/>
    </source>
</evidence>
<dbReference type="GO" id="GO:0051453">
    <property type="term" value="P:regulation of intracellular pH"/>
    <property type="evidence" value="ECO:0007669"/>
    <property type="project" value="TreeGrafter"/>
</dbReference>
<dbReference type="Pfam" id="PF00999">
    <property type="entry name" value="Na_H_Exchanger"/>
    <property type="match status" value="1"/>
</dbReference>
<dbReference type="GO" id="GO:0005886">
    <property type="term" value="C:plasma membrane"/>
    <property type="evidence" value="ECO:0007669"/>
    <property type="project" value="UniProtKB-SubCell"/>
</dbReference>
<comment type="caution">
    <text evidence="14">The sequence shown here is derived from an EMBL/GenBank/DDBJ whole genome shotgun (WGS) entry which is preliminary data.</text>
</comment>
<name>A0A4V6ALC6_9FLAO</name>
<dbReference type="AlphaFoldDB" id="A0A4V6ALC6"/>
<evidence type="ECO:0000256" key="7">
    <source>
        <dbReference type="ARBA" id="ARBA00022989"/>
    </source>
</evidence>
<dbReference type="PANTHER" id="PTHR10110:SF195">
    <property type="entry name" value="NA(+)_H(+) ANTIPORTER NHAS2"/>
    <property type="match status" value="1"/>
</dbReference>
<reference evidence="14 15" key="1">
    <citation type="submission" date="2019-04" db="EMBL/GenBank/DDBJ databases">
        <title>Psychroflexus halotolerans sp. nov., isolated from a marine solar saltern.</title>
        <authorList>
            <person name="Feng X."/>
        </authorList>
    </citation>
    <scope>NUCLEOTIDE SEQUENCE [LARGE SCALE GENOMIC DNA]</scope>
    <source>
        <strain evidence="14 15">WDS2C27</strain>
    </source>
</reference>
<sequence length="409" mass="45008">MIIALVSLFSFINYKFLKLPNTIALMMMSLISVFILISIQDIFPEVYRFFCDLVIHSNFDKLIMDSLLIFLLFAGALHVNIKDLKHERWSVLLFASLGVLISTSLVGSLVYFTAQLLGIDFAFTYASVFGALISPTDPIAVLAILKKYDISKSLKMKIEGESLFNDGVGVVVFSAMLLIAQLKHPEINAEVGQEVGLLFLEEAIGGLVFGALIGFIGYYSIKATQDNPHLAVMMSIAIVVSGYAVASLLHISGPLAMVVAGLIIGNKLDINHHKHKIYTSQLNNFWEILDEILNGVLFVLIGLSLHLITFDNTVIILGLIAIMLVLFSRFFSVFLPYSFLRHKEYSTFKTSAILTWGGLRGGISLALAFSLSDSTYGNIIVQITFIIVIFAILVQGLSIGKLVEKLLPS</sequence>
<dbReference type="GO" id="GO:0015385">
    <property type="term" value="F:sodium:proton antiporter activity"/>
    <property type="evidence" value="ECO:0007669"/>
    <property type="project" value="InterPro"/>
</dbReference>
<evidence type="ECO:0000256" key="4">
    <source>
        <dbReference type="ARBA" id="ARBA00022449"/>
    </source>
</evidence>
<proteinExistence type="inferred from homology"/>
<dbReference type="InterPro" id="IPR018422">
    <property type="entry name" value="Cation/H_exchanger_CPA1"/>
</dbReference>
<evidence type="ECO:0000256" key="12">
    <source>
        <dbReference type="SAM" id="Phobius"/>
    </source>
</evidence>
<keyword evidence="6 12" id="KW-0812">Transmembrane</keyword>
<feature type="transmembrane region" description="Helical" evidence="12">
    <location>
        <begin position="377"/>
        <end position="399"/>
    </location>
</feature>
<evidence type="ECO:0000256" key="10">
    <source>
        <dbReference type="ARBA" id="ARBA00023136"/>
    </source>
</evidence>
<keyword evidence="7 12" id="KW-1133">Transmembrane helix</keyword>
<feature type="transmembrane region" description="Helical" evidence="12">
    <location>
        <begin position="91"/>
        <end position="112"/>
    </location>
</feature>
<feature type="transmembrane region" description="Helical" evidence="12">
    <location>
        <begin position="288"/>
        <end position="308"/>
    </location>
</feature>
<feature type="transmembrane region" description="Helical" evidence="12">
    <location>
        <begin position="62"/>
        <end position="79"/>
    </location>
</feature>
<evidence type="ECO:0000313" key="15">
    <source>
        <dbReference type="Proteomes" id="UP000306552"/>
    </source>
</evidence>